<accession>A0ABR2D6C2</accession>
<sequence>MSKQVLTMLMEPSLQKRYKDKPLTKNLLEHHVFTPFNFSKVMYDGKGDPYDHLSHIVSHMNPFGASHQVKCRAFSMTLKDTAQARYL</sequence>
<dbReference type="Proteomes" id="UP001472677">
    <property type="component" value="Unassembled WGS sequence"/>
</dbReference>
<evidence type="ECO:0000313" key="1">
    <source>
        <dbReference type="EMBL" id="KAK8530884.1"/>
    </source>
</evidence>
<dbReference type="EMBL" id="JBBPBM010000035">
    <property type="protein sequence ID" value="KAK8530884.1"/>
    <property type="molecule type" value="Genomic_DNA"/>
</dbReference>
<proteinExistence type="predicted"/>
<evidence type="ECO:0000313" key="2">
    <source>
        <dbReference type="Proteomes" id="UP001472677"/>
    </source>
</evidence>
<keyword evidence="2" id="KW-1185">Reference proteome</keyword>
<organism evidence="1 2">
    <name type="scientific">Hibiscus sabdariffa</name>
    <name type="common">roselle</name>
    <dbReference type="NCBI Taxonomy" id="183260"/>
    <lineage>
        <taxon>Eukaryota</taxon>
        <taxon>Viridiplantae</taxon>
        <taxon>Streptophyta</taxon>
        <taxon>Embryophyta</taxon>
        <taxon>Tracheophyta</taxon>
        <taxon>Spermatophyta</taxon>
        <taxon>Magnoliopsida</taxon>
        <taxon>eudicotyledons</taxon>
        <taxon>Gunneridae</taxon>
        <taxon>Pentapetalae</taxon>
        <taxon>rosids</taxon>
        <taxon>malvids</taxon>
        <taxon>Malvales</taxon>
        <taxon>Malvaceae</taxon>
        <taxon>Malvoideae</taxon>
        <taxon>Hibiscus</taxon>
    </lineage>
</organism>
<comment type="caution">
    <text evidence="1">The sequence shown here is derived from an EMBL/GenBank/DDBJ whole genome shotgun (WGS) entry which is preliminary data.</text>
</comment>
<protein>
    <submittedName>
        <fullName evidence="1">Uncharacterized protein</fullName>
    </submittedName>
</protein>
<gene>
    <name evidence="1" type="ORF">V6N12_013384</name>
</gene>
<name>A0ABR2D6C2_9ROSI</name>
<reference evidence="1 2" key="1">
    <citation type="journal article" date="2024" name="G3 (Bethesda)">
        <title>Genome assembly of Hibiscus sabdariffa L. provides insights into metabolisms of medicinal natural products.</title>
        <authorList>
            <person name="Kim T."/>
        </authorList>
    </citation>
    <scope>NUCLEOTIDE SEQUENCE [LARGE SCALE GENOMIC DNA]</scope>
    <source>
        <strain evidence="1">TK-2024</strain>
        <tissue evidence="1">Old leaves</tissue>
    </source>
</reference>